<dbReference type="EMBL" id="PDUG01000002">
    <property type="protein sequence ID" value="PIC47766.1"/>
    <property type="molecule type" value="Genomic_DNA"/>
</dbReference>
<evidence type="ECO:0000313" key="1">
    <source>
        <dbReference type="EMBL" id="PIC47766.1"/>
    </source>
</evidence>
<dbReference type="PANTHER" id="PTHR31379:SF1">
    <property type="entry name" value="F-BOX C PROTEIN-RELATED"/>
    <property type="match status" value="1"/>
</dbReference>
<dbReference type="Pfam" id="PF12078">
    <property type="entry name" value="DUF3557"/>
    <property type="match status" value="1"/>
</dbReference>
<dbReference type="Proteomes" id="UP000230233">
    <property type="component" value="Chromosome II"/>
</dbReference>
<dbReference type="InterPro" id="IPR021942">
    <property type="entry name" value="DUF3557"/>
</dbReference>
<evidence type="ECO:0000313" key="2">
    <source>
        <dbReference type="Proteomes" id="UP000230233"/>
    </source>
</evidence>
<dbReference type="AlphaFoldDB" id="A0A2G5V8B7"/>
<accession>A0A2G5V8B7</accession>
<name>A0A2G5V8B7_9PELO</name>
<evidence type="ECO:0008006" key="3">
    <source>
        <dbReference type="Google" id="ProtNLM"/>
    </source>
</evidence>
<gene>
    <name evidence="1" type="primary">Cnig_chr_II.g6997</name>
    <name evidence="1" type="ORF">B9Z55_006997</name>
</gene>
<reference evidence="2" key="1">
    <citation type="submission" date="2017-10" db="EMBL/GenBank/DDBJ databases">
        <title>Rapid genome shrinkage in a self-fertile nematode reveals novel sperm competition proteins.</title>
        <authorList>
            <person name="Yin D."/>
            <person name="Schwarz E.M."/>
            <person name="Thomas C.G."/>
            <person name="Felde R.L."/>
            <person name="Korf I.F."/>
            <person name="Cutter A.D."/>
            <person name="Schartner C.M."/>
            <person name="Ralston E.J."/>
            <person name="Meyer B.J."/>
            <person name="Haag E.S."/>
        </authorList>
    </citation>
    <scope>NUCLEOTIDE SEQUENCE [LARGE SCALE GENOMIC DNA]</scope>
    <source>
        <strain evidence="2">JU1422</strain>
    </source>
</reference>
<proteinExistence type="predicted"/>
<organism evidence="1 2">
    <name type="scientific">Caenorhabditis nigoni</name>
    <dbReference type="NCBI Taxonomy" id="1611254"/>
    <lineage>
        <taxon>Eukaryota</taxon>
        <taxon>Metazoa</taxon>
        <taxon>Ecdysozoa</taxon>
        <taxon>Nematoda</taxon>
        <taxon>Chromadorea</taxon>
        <taxon>Rhabditida</taxon>
        <taxon>Rhabditina</taxon>
        <taxon>Rhabditomorpha</taxon>
        <taxon>Rhabditoidea</taxon>
        <taxon>Rhabditidae</taxon>
        <taxon>Peloderinae</taxon>
        <taxon>Caenorhabditis</taxon>
    </lineage>
</organism>
<dbReference type="OrthoDB" id="5910309at2759"/>
<protein>
    <recommendedName>
        <fullName evidence="3">F-box associated domain-containing protein</fullName>
    </recommendedName>
</protein>
<keyword evidence="2" id="KW-1185">Reference proteome</keyword>
<dbReference type="PANTHER" id="PTHR31379">
    <property type="entry name" value="F-BOX C PROTEIN-RELATED-RELATED"/>
    <property type="match status" value="1"/>
</dbReference>
<sequence>MLKINDHTYGIDFDRSQTGTWQYSDRMSNPPLILQVWNSNFYAQKYFLKNYGVEVATRKFFKYLLGGRSIIRVKLLEVSDGGYENMQYLFGLSNMKVSALQSWDIDLAKLHQLVESPLKELRFRVSDPSDFENPIARTAETILILHYGYNDPDIWLETHRNLPNKEVVVDTIIPGLTDISIMELIEYWSGNRKAVGSSFSVLKPHGYPIEMFLRKAKERFQGTYVKLKETAESKVTKINVVSIDVDSESKIFVYGGKSEYGPQLVPKIVIEMMPVGSSEEISEP</sequence>
<comment type="caution">
    <text evidence="1">The sequence shown here is derived from an EMBL/GenBank/DDBJ whole genome shotgun (WGS) entry which is preliminary data.</text>
</comment>